<evidence type="ECO:0000259" key="3">
    <source>
        <dbReference type="Pfam" id="PF26640"/>
    </source>
</evidence>
<keyword evidence="5" id="KW-1185">Reference proteome</keyword>
<dbReference type="STRING" id="114155.A0A4Q9PA93"/>
<evidence type="ECO:0000313" key="5">
    <source>
        <dbReference type="Proteomes" id="UP000292082"/>
    </source>
</evidence>
<dbReference type="PANTHER" id="PTHR10622:SF10">
    <property type="entry name" value="HET DOMAIN-CONTAINING PROTEIN"/>
    <property type="match status" value="1"/>
</dbReference>
<gene>
    <name evidence="4" type="ORF">BD310DRAFT_1004927</name>
</gene>
<dbReference type="InterPro" id="IPR010730">
    <property type="entry name" value="HET"/>
</dbReference>
<sequence>MGQEGAIFPGPAYHKDLPSNRPNARDAATEKVRQCCILAERDGLRWIWNDTCCIDKTSSADLSEAINSMYLYYSLAEVCYAYLADVAQDRFDTGTKGLIAASQWHTRGWTLQELIASPFLVLISSDWQKLGTKMDRARSLSEITHIPVEVLLMQKPVSSFSVAQRMSWACGHKTTRVEDRAYSLMGIFSVNMTAIYGKGERAFRRLQEEIMRQSIDPSLFAWGDFSNWQDFQGFNTSTSETETGGGSHMHNSYTSYLLARSPDDFAPNASGKITFRRATSQIASRTSLALNTHDVPTFAATPYGCLSRLVCFQLGHITLASLACQWDQTPRSEQLSLWLVLQRCADTSLDNLGPLYHTGSQRLGAVSRQIVGIPENLHPWKRQKIRQQEIHIALWHTTPKDTSPPIPVALEHKLFQTPFHITHDALRNMFLEPWRLHRAPCVPYNWPGTLPIEFHFIHDDLRIGVQFIIGLCLTEPGQHFASFHFYRSDLIPAQDHLLAAHDCRWDHISSGKCHGLGPILGPKFMYLDSSPCTWPQVRVLGPKYTDLTQVYILGVLGVLRPQLGLYMLTSVYSGLNLRDWCPISHTSCILLM</sequence>
<dbReference type="Pfam" id="PF06985">
    <property type="entry name" value="HET"/>
    <property type="match status" value="1"/>
</dbReference>
<dbReference type="AlphaFoldDB" id="A0A4Q9PA93"/>
<evidence type="ECO:0000256" key="1">
    <source>
        <dbReference type="SAM" id="MobiDB-lite"/>
    </source>
</evidence>
<protein>
    <submittedName>
        <fullName evidence="4">Uncharacterized protein</fullName>
    </submittedName>
</protein>
<feature type="domain" description="DUF8212" evidence="3">
    <location>
        <begin position="201"/>
        <end position="346"/>
    </location>
</feature>
<proteinExistence type="predicted"/>
<dbReference type="PANTHER" id="PTHR10622">
    <property type="entry name" value="HET DOMAIN-CONTAINING PROTEIN"/>
    <property type="match status" value="1"/>
</dbReference>
<dbReference type="Pfam" id="PF26640">
    <property type="entry name" value="DUF8212"/>
    <property type="match status" value="1"/>
</dbReference>
<evidence type="ECO:0000313" key="4">
    <source>
        <dbReference type="EMBL" id="TBU51599.1"/>
    </source>
</evidence>
<name>A0A4Q9PA93_9APHY</name>
<feature type="region of interest" description="Disordered" evidence="1">
    <location>
        <begin position="1"/>
        <end position="24"/>
    </location>
</feature>
<dbReference type="Proteomes" id="UP000292082">
    <property type="component" value="Unassembled WGS sequence"/>
</dbReference>
<feature type="domain" description="Heterokaryon incompatibility" evidence="2">
    <location>
        <begin position="25"/>
        <end position="90"/>
    </location>
</feature>
<feature type="compositionally biased region" description="Basic and acidic residues" evidence="1">
    <location>
        <begin position="13"/>
        <end position="24"/>
    </location>
</feature>
<reference evidence="4 5" key="1">
    <citation type="submission" date="2019-01" db="EMBL/GenBank/DDBJ databases">
        <title>Draft genome sequences of three monokaryotic isolates of the white-rot basidiomycete fungus Dichomitus squalens.</title>
        <authorList>
            <consortium name="DOE Joint Genome Institute"/>
            <person name="Lopez S.C."/>
            <person name="Andreopoulos B."/>
            <person name="Pangilinan J."/>
            <person name="Lipzen A."/>
            <person name="Riley R."/>
            <person name="Ahrendt S."/>
            <person name="Ng V."/>
            <person name="Barry K."/>
            <person name="Daum C."/>
            <person name="Grigoriev I.V."/>
            <person name="Hilden K.S."/>
            <person name="Makela M.R."/>
            <person name="de Vries R.P."/>
        </authorList>
    </citation>
    <scope>NUCLEOTIDE SEQUENCE [LARGE SCALE GENOMIC DNA]</scope>
    <source>
        <strain evidence="4 5">CBS 464.89</strain>
    </source>
</reference>
<dbReference type="InterPro" id="IPR058525">
    <property type="entry name" value="DUF8212"/>
</dbReference>
<organism evidence="4 5">
    <name type="scientific">Dichomitus squalens</name>
    <dbReference type="NCBI Taxonomy" id="114155"/>
    <lineage>
        <taxon>Eukaryota</taxon>
        <taxon>Fungi</taxon>
        <taxon>Dikarya</taxon>
        <taxon>Basidiomycota</taxon>
        <taxon>Agaricomycotina</taxon>
        <taxon>Agaricomycetes</taxon>
        <taxon>Polyporales</taxon>
        <taxon>Polyporaceae</taxon>
        <taxon>Dichomitus</taxon>
    </lineage>
</organism>
<accession>A0A4Q9PA93</accession>
<evidence type="ECO:0000259" key="2">
    <source>
        <dbReference type="Pfam" id="PF06985"/>
    </source>
</evidence>
<dbReference type="EMBL" id="ML145303">
    <property type="protein sequence ID" value="TBU51599.1"/>
    <property type="molecule type" value="Genomic_DNA"/>
</dbReference>